<dbReference type="Pfam" id="PF14644">
    <property type="entry name" value="DUF4456"/>
    <property type="match status" value="1"/>
</dbReference>
<keyword evidence="1" id="KW-0175">Coiled coil</keyword>
<reference evidence="5 6" key="1">
    <citation type="submission" date="2017-06" db="EMBL/GenBank/DDBJ databases">
        <title>A platform for efficient transgenesis in Macrostomum lignano, a flatworm model organism for stem cell research.</title>
        <authorList>
            <person name="Berezikov E."/>
        </authorList>
    </citation>
    <scope>NUCLEOTIDE SEQUENCE [LARGE SCALE GENOMIC DNA]</scope>
    <source>
        <strain evidence="5">DV1</strain>
        <tissue evidence="5">Whole organism</tissue>
    </source>
</reference>
<gene>
    <name evidence="5" type="ORF">BOX15_Mlig018622g2</name>
</gene>
<evidence type="ECO:0000313" key="5">
    <source>
        <dbReference type="EMBL" id="PAA49326.1"/>
    </source>
</evidence>
<dbReference type="PANTHER" id="PTHR21444:SF14">
    <property type="entry name" value="COILED-COIL DOMAIN-CONTAINING PROTEIN 180"/>
    <property type="match status" value="1"/>
</dbReference>
<evidence type="ECO:0008006" key="7">
    <source>
        <dbReference type="Google" id="ProtNLM"/>
    </source>
</evidence>
<dbReference type="OrthoDB" id="431588at2759"/>
<dbReference type="STRING" id="282301.A0A267DJK0"/>
<proteinExistence type="predicted"/>
<feature type="compositionally biased region" description="Polar residues" evidence="2">
    <location>
        <begin position="53"/>
        <end position="68"/>
    </location>
</feature>
<feature type="compositionally biased region" description="Low complexity" evidence="2">
    <location>
        <begin position="1240"/>
        <end position="1252"/>
    </location>
</feature>
<feature type="compositionally biased region" description="Gly residues" evidence="2">
    <location>
        <begin position="1213"/>
        <end position="1223"/>
    </location>
</feature>
<dbReference type="Proteomes" id="UP000215902">
    <property type="component" value="Unassembled WGS sequence"/>
</dbReference>
<feature type="compositionally biased region" description="Polar residues" evidence="2">
    <location>
        <begin position="1154"/>
        <end position="1169"/>
    </location>
</feature>
<organism evidence="5 6">
    <name type="scientific">Macrostomum lignano</name>
    <dbReference type="NCBI Taxonomy" id="282301"/>
    <lineage>
        <taxon>Eukaryota</taxon>
        <taxon>Metazoa</taxon>
        <taxon>Spiralia</taxon>
        <taxon>Lophotrochozoa</taxon>
        <taxon>Platyhelminthes</taxon>
        <taxon>Rhabditophora</taxon>
        <taxon>Macrostomorpha</taxon>
        <taxon>Macrostomida</taxon>
        <taxon>Macrostomidae</taxon>
        <taxon>Macrostomum</taxon>
    </lineage>
</organism>
<dbReference type="EMBL" id="NIVC01003907">
    <property type="protein sequence ID" value="PAA49326.1"/>
    <property type="molecule type" value="Genomic_DNA"/>
</dbReference>
<keyword evidence="6" id="KW-1185">Reference proteome</keyword>
<feature type="domain" description="DUF4455" evidence="3">
    <location>
        <begin position="206"/>
        <end position="672"/>
    </location>
</feature>
<protein>
    <recommendedName>
        <fullName evidence="7">DUF4455 domain-containing protein</fullName>
    </recommendedName>
</protein>
<evidence type="ECO:0000256" key="2">
    <source>
        <dbReference type="SAM" id="MobiDB-lite"/>
    </source>
</evidence>
<feature type="coiled-coil region" evidence="1">
    <location>
        <begin position="980"/>
        <end position="1033"/>
    </location>
</feature>
<feature type="non-terminal residue" evidence="5">
    <location>
        <position position="1"/>
    </location>
</feature>
<sequence>VTAALFLLSHSTERPNKSGTMEVEVAHPSQPNASRFDESAAAAMSLPQPPAPQQRSGNTRSGHTSLQQKRPAPVDGSKILRNDEVYRQLFEAQVQLTDQLAGTRWWRENKPAVKQVKSSRDLSLPVVRNAAPATSRGMLAGRQADWTRALENDGRTENPVVARQTAEWLDLVSAETESGQHATEVADLPDQVRPSKLRSDVIDRIKEKRRERHNLTLEEMHQELYQVGVTFEPLIVQRCQSLHETLAKLEEELDRRLSPLATNESLMALDQHQLLGLWQGVAEVFADRRNAIGSLDEDLLALESDRVTEIRRVFHSYSEVLERVSHLAPAELHRIVDDEAVQMNQTLLGNQRSFADLNARLVMSELDRERRMRAHWQDKITEWRAGHVEVAVAGFHQFVQSPQVQSPPSLESILSNMRAEQSEINSRRLELIEELSSLAPPNACKSGVAAWHQKMQQVCKMLDETNQKYLQQVYEDYERVCQHCLEAMDQLKQGLVSDGVSTEQEADAMVKERCLPLISAQQRVFEERLEAMDRLFEANAKRIGVQLKSLYKLAQGAAHLWDRHQLDLAGLERTLVERLDANREQHNRQNQDREAQLDVVMDKLRQESTEAGLKHQLSRALDTLKAIEGTYRKFKDEQLVEVRTYPKLVEEEVENLERAVCEYFGLERADKKKVEKKKVKATLKPAELAKIKAAQEARLSEEDEWIRTAFREILFTSRGSEFRVLTEAGVHGIPPPDAESLQQPPAATNQQSSNQQESQAKHGYITLLPADATDKAAEEDENVRSAAVPRRTILEAKIAIRQNFLDFLDSWRPEAAQRGAGIVRAKTEELEAELRLRLHLHEPRARRAELDVHNVRAAELVMHSERVTRHTKGVQQTLDAMKAEFAAMNEEHEWLMREFATKIDGMTEAYTSATKSAKLVTLSSQCTTEVETLMEGIRTSLRKFRQGLDNKLQMLREANARFVKSFKLFSEGGNFCPEEVDDYRKRLDKMTSRVDAAESSILSELEGMEKKRLDAANAKVREFEEQFRNHMVDLVFMEKVARWLTNTQVKIKAEVSDSNSQSLKLVETLDSLAKRVDACARPNLDKETVRPEDLYGGLHDIFDMFNDRSVYLNCIGTQKPPPVVVTVDEAAAAAPAAGSSSSPDAAGTGGTATSRQQQLVRLPSTQPTPVSRPGKQPPEEPSAGVIKRIMRTQRARAHGGGEVVIEADRDEAGGAGGGAGGLAGAKDRKLAARKKKPGDAEPQQEQQASQAAGTGDNTHTPSLQGPGHASVTKMASRRESGEPQQQQQPTGGGGGGAHPPVNRRTSASRKFVAKNQRLDKKYMVFGEGEDPAEAQHFLGRVRRICREALDGMLLAAELYYRQKGSRPVTRPQALHETFDQCSEVIISKLQAYFGQADAYHNSCVIELRNQLERLERLAEQIPRLAFEDLYKRCVQSVRAGLDRLSAEAASALTELEQRRRKHEETLSPALGHPERLHRLEAVCRAEQQRHEELLAALAALKTDKQELVVREADSFASQVSQLSELLFIKLDSLLTADEVERGRVPPDLLPTADLLRKQMAGEPLHDPNKDQLIPRGKANWSGLPLNEFQPPEQQPPKTLRCATLTVTAKTTMAHNETDKARREFYAAFKEFFHEVMEEIRRAAAEADTLETRWFDNWQKSVQRIRELY</sequence>
<dbReference type="PANTHER" id="PTHR21444">
    <property type="entry name" value="COILED-COIL DOMAIN-CONTAINING PROTEIN 180"/>
    <property type="match status" value="1"/>
</dbReference>
<dbReference type="InterPro" id="IPR027914">
    <property type="entry name" value="DUF4456"/>
</dbReference>
<dbReference type="InterPro" id="IPR028089">
    <property type="entry name" value="DUF4455"/>
</dbReference>
<comment type="caution">
    <text evidence="5">The sequence shown here is derived from an EMBL/GenBank/DDBJ whole genome shotgun (WGS) entry which is preliminary data.</text>
</comment>
<feature type="coiled-coil region" evidence="1">
    <location>
        <begin position="1441"/>
        <end position="1503"/>
    </location>
</feature>
<feature type="region of interest" description="Disordered" evidence="2">
    <location>
        <begin position="12"/>
        <end position="77"/>
    </location>
</feature>
<evidence type="ECO:0000259" key="4">
    <source>
        <dbReference type="Pfam" id="PF14644"/>
    </source>
</evidence>
<feature type="region of interest" description="Disordered" evidence="2">
    <location>
        <begin position="730"/>
        <end position="759"/>
    </location>
</feature>
<feature type="region of interest" description="Disordered" evidence="2">
    <location>
        <begin position="1207"/>
        <end position="1313"/>
    </location>
</feature>
<feature type="compositionally biased region" description="Low complexity" evidence="2">
    <location>
        <begin position="749"/>
        <end position="758"/>
    </location>
</feature>
<evidence type="ECO:0000256" key="1">
    <source>
        <dbReference type="SAM" id="Coils"/>
    </source>
</evidence>
<dbReference type="Pfam" id="PF14643">
    <property type="entry name" value="DUF4455"/>
    <property type="match status" value="1"/>
</dbReference>
<feature type="domain" description="DUF4456" evidence="4">
    <location>
        <begin position="1353"/>
        <end position="1547"/>
    </location>
</feature>
<name>A0A267DJK0_9PLAT</name>
<accession>A0A267DJK0</accession>
<evidence type="ECO:0000313" key="6">
    <source>
        <dbReference type="Proteomes" id="UP000215902"/>
    </source>
</evidence>
<feature type="region of interest" description="Disordered" evidence="2">
    <location>
        <begin position="1135"/>
        <end position="1182"/>
    </location>
</feature>
<feature type="compositionally biased region" description="Low complexity" evidence="2">
    <location>
        <begin position="1135"/>
        <end position="1146"/>
    </location>
</feature>
<evidence type="ECO:0000259" key="3">
    <source>
        <dbReference type="Pfam" id="PF14643"/>
    </source>
</evidence>